<dbReference type="EMBL" id="RXGB01000178">
    <property type="protein sequence ID" value="TMX04719.1"/>
    <property type="molecule type" value="Genomic_DNA"/>
</dbReference>
<protein>
    <submittedName>
        <fullName evidence="1">Uncharacterized protein</fullName>
    </submittedName>
</protein>
<gene>
    <name evidence="1" type="ORF">EJD97_005310</name>
</gene>
<comment type="caution">
    <text evidence="1">The sequence shown here is derived from an EMBL/GenBank/DDBJ whole genome shotgun (WGS) entry which is preliminary data.</text>
</comment>
<dbReference type="AlphaFoldDB" id="A0A6N2CCZ3"/>
<evidence type="ECO:0000313" key="1">
    <source>
        <dbReference type="EMBL" id="TMX04719.1"/>
    </source>
</evidence>
<name>A0A6N2CCZ3_SOLCI</name>
<reference evidence="1" key="1">
    <citation type="submission" date="2019-05" db="EMBL/GenBank/DDBJ databases">
        <title>The de novo reference genome and transcriptome assemblies of the wild tomato species Solanum chilense.</title>
        <authorList>
            <person name="Stam R."/>
            <person name="Nosenko T."/>
            <person name="Hoerger A.C."/>
            <person name="Stephan W."/>
            <person name="Seidel M.A."/>
            <person name="Kuhn J.M.M."/>
            <person name="Haberer G."/>
            <person name="Tellier A."/>
        </authorList>
    </citation>
    <scope>NUCLEOTIDE SEQUENCE</scope>
    <source>
        <tissue evidence="1">Mature leaves</tissue>
    </source>
</reference>
<organism evidence="1">
    <name type="scientific">Solanum chilense</name>
    <name type="common">Tomato</name>
    <name type="synonym">Lycopersicon chilense</name>
    <dbReference type="NCBI Taxonomy" id="4083"/>
    <lineage>
        <taxon>Eukaryota</taxon>
        <taxon>Viridiplantae</taxon>
        <taxon>Streptophyta</taxon>
        <taxon>Embryophyta</taxon>
        <taxon>Tracheophyta</taxon>
        <taxon>Spermatophyta</taxon>
        <taxon>Magnoliopsida</taxon>
        <taxon>eudicotyledons</taxon>
        <taxon>Gunneridae</taxon>
        <taxon>Pentapetalae</taxon>
        <taxon>asterids</taxon>
        <taxon>lamiids</taxon>
        <taxon>Solanales</taxon>
        <taxon>Solanaceae</taxon>
        <taxon>Solanoideae</taxon>
        <taxon>Solaneae</taxon>
        <taxon>Solanum</taxon>
        <taxon>Solanum subgen. Lycopersicon</taxon>
    </lineage>
</organism>
<sequence>METEDLQEKLDMLQLKVQEREARETRIDSETTALLTKSMSPDEELTIEMDEFASMRERMAALKKKNKVFHKNMIDKLRKMGEKYSVSEQGANSGPNNAHLKVIEEDDDEEIIYKPPLLGRLKGGE</sequence>
<accession>A0A6N2CCZ3</accession>
<proteinExistence type="predicted"/>